<dbReference type="Pfam" id="PF12680">
    <property type="entry name" value="SnoaL_2"/>
    <property type="match status" value="1"/>
</dbReference>
<keyword evidence="11" id="KW-1185">Reference proteome</keyword>
<keyword evidence="4" id="KW-0731">Sigma factor</keyword>
<dbReference type="RefSeq" id="WP_205360972.1">
    <property type="nucleotide sequence ID" value="NZ_JADKYB010000019.1"/>
</dbReference>
<dbReference type="Gene3D" id="3.10.450.50">
    <property type="match status" value="1"/>
</dbReference>
<dbReference type="SUPFAM" id="SSF54427">
    <property type="entry name" value="NTF2-like"/>
    <property type="match status" value="1"/>
</dbReference>
<keyword evidence="3" id="KW-0805">Transcription regulation</keyword>
<dbReference type="InterPro" id="IPR013325">
    <property type="entry name" value="RNA_pol_sigma_r2"/>
</dbReference>
<dbReference type="SUPFAM" id="SSF88659">
    <property type="entry name" value="Sigma3 and sigma4 domains of RNA polymerase sigma factors"/>
    <property type="match status" value="1"/>
</dbReference>
<dbReference type="InterPro" id="IPR013324">
    <property type="entry name" value="RNA_pol_sigma_r3/r4-like"/>
</dbReference>
<proteinExistence type="inferred from homology"/>
<dbReference type="InterPro" id="IPR014284">
    <property type="entry name" value="RNA_pol_sigma-70_dom"/>
</dbReference>
<dbReference type="CDD" id="cd06171">
    <property type="entry name" value="Sigma70_r4"/>
    <property type="match status" value="1"/>
</dbReference>
<gene>
    <name evidence="10" type="primary">sigJ</name>
    <name evidence="10" type="ORF">ITX44_29925</name>
</gene>
<evidence type="ECO:0000313" key="11">
    <source>
        <dbReference type="Proteomes" id="UP000749040"/>
    </source>
</evidence>
<comment type="caution">
    <text evidence="10">The sequence shown here is derived from an EMBL/GenBank/DDBJ whole genome shotgun (WGS) entry which is preliminary data.</text>
</comment>
<evidence type="ECO:0000259" key="7">
    <source>
        <dbReference type="Pfam" id="PF04542"/>
    </source>
</evidence>
<feature type="domain" description="RNA polymerase sigma factor 70 region 4 type 2" evidence="8">
    <location>
        <begin position="105"/>
        <end position="156"/>
    </location>
</feature>
<sequence>MARLAVFEEHRDRLWGIAYRLTGSVADADDAVQETWLRWQRQADDEVKDPRAFLTTVVSRICYDQFASARSRREVYVGPWLPEPLVTDAATPEDRVTLDESVGLAMLAVMERLTPAERTSFILHDVFAMPFPEIAGVVGRTPDAVRQLASRARQRIRAEAPRRTVDRAAHRAAVAAFLGAVGDGDLERLTAVLDPDVVWHSDGGGQVSAARVPVVGRDKVARFALGLRKYIDPTTTQLRPATVNGAPGVVVAQDDGTVVGVIALAVADGLIVQADVVVNPEKLRHLHGLGFADPASGGDPGGDTGADFGTEPGR</sequence>
<evidence type="ECO:0000259" key="8">
    <source>
        <dbReference type="Pfam" id="PF08281"/>
    </source>
</evidence>
<name>A0ABS2TZE2_9ACTN</name>
<protein>
    <submittedName>
        <fullName evidence="10">RNA polymerase sigma factor SigJ</fullName>
    </submittedName>
</protein>
<feature type="compositionally biased region" description="Low complexity" evidence="6">
    <location>
        <begin position="305"/>
        <end position="314"/>
    </location>
</feature>
<organism evidence="10 11">
    <name type="scientific">Actinacidiphila acididurans</name>
    <dbReference type="NCBI Taxonomy" id="2784346"/>
    <lineage>
        <taxon>Bacteria</taxon>
        <taxon>Bacillati</taxon>
        <taxon>Actinomycetota</taxon>
        <taxon>Actinomycetes</taxon>
        <taxon>Kitasatosporales</taxon>
        <taxon>Streptomycetaceae</taxon>
        <taxon>Actinacidiphila</taxon>
    </lineage>
</organism>
<dbReference type="NCBIfam" id="TIGR02957">
    <property type="entry name" value="SigX4"/>
    <property type="match status" value="1"/>
</dbReference>
<dbReference type="NCBIfam" id="NF007214">
    <property type="entry name" value="PRK09636.1"/>
    <property type="match status" value="1"/>
</dbReference>
<dbReference type="InterPro" id="IPR052704">
    <property type="entry name" value="ECF_Sigma-70_Domain"/>
</dbReference>
<reference evidence="10 11" key="1">
    <citation type="submission" date="2021-01" db="EMBL/GenBank/DDBJ databases">
        <title>Streptomyces acididurans sp. nov., isolated from a peat swamp forest soil.</title>
        <authorList>
            <person name="Chantavorakit T."/>
            <person name="Duangmal K."/>
        </authorList>
    </citation>
    <scope>NUCLEOTIDE SEQUENCE [LARGE SCALE GENOMIC DNA]</scope>
    <source>
        <strain evidence="10 11">KK5PA1</strain>
    </source>
</reference>
<dbReference type="InterPro" id="IPR036388">
    <property type="entry name" value="WH-like_DNA-bd_sf"/>
</dbReference>
<comment type="subunit">
    <text evidence="2">Interacts transiently with the RNA polymerase catalytic core formed by RpoA, RpoB, RpoC and RpoZ (2 alpha, 1 beta, 1 beta' and 1 omega subunit) to form the RNA polymerase holoenzyme that can initiate transcription.</text>
</comment>
<dbReference type="Pfam" id="PF08281">
    <property type="entry name" value="Sigma70_r4_2"/>
    <property type="match status" value="1"/>
</dbReference>
<keyword evidence="5" id="KW-0804">Transcription</keyword>
<evidence type="ECO:0000256" key="6">
    <source>
        <dbReference type="SAM" id="MobiDB-lite"/>
    </source>
</evidence>
<feature type="domain" description="RNA polymerase sigma-70 region 2" evidence="7">
    <location>
        <begin position="7"/>
        <end position="70"/>
    </location>
</feature>
<dbReference type="PANTHER" id="PTHR30173:SF43">
    <property type="entry name" value="ECF RNA POLYMERASE SIGMA FACTOR SIGI-RELATED"/>
    <property type="match status" value="1"/>
</dbReference>
<evidence type="ECO:0000256" key="5">
    <source>
        <dbReference type="ARBA" id="ARBA00023163"/>
    </source>
</evidence>
<dbReference type="Proteomes" id="UP000749040">
    <property type="component" value="Unassembled WGS sequence"/>
</dbReference>
<evidence type="ECO:0000313" key="10">
    <source>
        <dbReference type="EMBL" id="MBM9508699.1"/>
    </source>
</evidence>
<evidence type="ECO:0000256" key="2">
    <source>
        <dbReference type="ARBA" id="ARBA00011344"/>
    </source>
</evidence>
<evidence type="ECO:0000256" key="1">
    <source>
        <dbReference type="ARBA" id="ARBA00010641"/>
    </source>
</evidence>
<feature type="domain" description="SnoaL-like" evidence="9">
    <location>
        <begin position="174"/>
        <end position="271"/>
    </location>
</feature>
<dbReference type="SUPFAM" id="SSF88946">
    <property type="entry name" value="Sigma2 domain of RNA polymerase sigma factors"/>
    <property type="match status" value="1"/>
</dbReference>
<accession>A0ABS2TZE2</accession>
<dbReference type="Gene3D" id="1.10.1740.10">
    <property type="match status" value="1"/>
</dbReference>
<dbReference type="NCBIfam" id="TIGR02937">
    <property type="entry name" value="sigma70-ECF"/>
    <property type="match status" value="1"/>
</dbReference>
<dbReference type="EMBL" id="JADKYB010000019">
    <property type="protein sequence ID" value="MBM9508699.1"/>
    <property type="molecule type" value="Genomic_DNA"/>
</dbReference>
<evidence type="ECO:0000259" key="9">
    <source>
        <dbReference type="Pfam" id="PF12680"/>
    </source>
</evidence>
<dbReference type="InterPro" id="IPR013249">
    <property type="entry name" value="RNA_pol_sigma70_r4_t2"/>
</dbReference>
<comment type="similarity">
    <text evidence="1">Belongs to the sigma-70 factor family. ECF subfamily.</text>
</comment>
<dbReference type="InterPro" id="IPR007627">
    <property type="entry name" value="RNA_pol_sigma70_r2"/>
</dbReference>
<evidence type="ECO:0000256" key="4">
    <source>
        <dbReference type="ARBA" id="ARBA00023082"/>
    </source>
</evidence>
<evidence type="ECO:0000256" key="3">
    <source>
        <dbReference type="ARBA" id="ARBA00023015"/>
    </source>
</evidence>
<dbReference type="PANTHER" id="PTHR30173">
    <property type="entry name" value="SIGMA 19 FACTOR"/>
    <property type="match status" value="1"/>
</dbReference>
<dbReference type="InterPro" id="IPR032710">
    <property type="entry name" value="NTF2-like_dom_sf"/>
</dbReference>
<dbReference type="InterPro" id="IPR037401">
    <property type="entry name" value="SnoaL-like"/>
</dbReference>
<dbReference type="Pfam" id="PF04542">
    <property type="entry name" value="Sigma70_r2"/>
    <property type="match status" value="1"/>
</dbReference>
<dbReference type="Gene3D" id="1.10.10.10">
    <property type="entry name" value="Winged helix-like DNA-binding domain superfamily/Winged helix DNA-binding domain"/>
    <property type="match status" value="1"/>
</dbReference>
<feature type="region of interest" description="Disordered" evidence="6">
    <location>
        <begin position="291"/>
        <end position="314"/>
    </location>
</feature>
<dbReference type="InterPro" id="IPR014303">
    <property type="entry name" value="RNA_pol_sigma-70_ECF"/>
</dbReference>